<keyword evidence="2" id="KW-0288">FMN</keyword>
<evidence type="ECO:0000256" key="2">
    <source>
        <dbReference type="ARBA" id="ARBA00022643"/>
    </source>
</evidence>
<dbReference type="EMBL" id="CP012669">
    <property type="protein sequence ID" value="ALE17499.1"/>
    <property type="molecule type" value="Genomic_DNA"/>
</dbReference>
<dbReference type="SUPFAM" id="SSF55785">
    <property type="entry name" value="PYP-like sensor domain (PAS domain)"/>
    <property type="match status" value="1"/>
</dbReference>
<dbReference type="Proteomes" id="UP000057938">
    <property type="component" value="Chromosome"/>
</dbReference>
<dbReference type="STRING" id="361183.AMC99_02221"/>
<dbReference type="RefSeq" id="WP_198143521.1">
    <property type="nucleotide sequence ID" value="NZ_CP012669.1"/>
</dbReference>
<gene>
    <name evidence="5" type="ORF">AMC99_02221</name>
</gene>
<reference evidence="5 6" key="1">
    <citation type="submission" date="2015-09" db="EMBL/GenBank/DDBJ databases">
        <title>Complete genome sequence of a benzo[a]pyrene-degrading bacterium Altererythrobacter epoxidivorans CGMCC 1.7731T.</title>
        <authorList>
            <person name="Li Z."/>
            <person name="Cheng H."/>
            <person name="Huo Y."/>
            <person name="Xu X."/>
        </authorList>
    </citation>
    <scope>NUCLEOTIDE SEQUENCE [LARGE SCALE GENOMIC DNA]</scope>
    <source>
        <strain evidence="5 6">CGMCC 1.7731</strain>
    </source>
</reference>
<dbReference type="PATRIC" id="fig|361183.4.peg.2182"/>
<dbReference type="NCBIfam" id="TIGR00229">
    <property type="entry name" value="sensory_box"/>
    <property type="match status" value="1"/>
</dbReference>
<dbReference type="InterPro" id="IPR035965">
    <property type="entry name" value="PAS-like_dom_sf"/>
</dbReference>
<dbReference type="PANTHER" id="PTHR47429">
    <property type="entry name" value="PROTEIN TWIN LOV 1"/>
    <property type="match status" value="1"/>
</dbReference>
<feature type="domain" description="PAS" evidence="4">
    <location>
        <begin position="1"/>
        <end position="56"/>
    </location>
</feature>
<dbReference type="PANTHER" id="PTHR47429:SF2">
    <property type="entry name" value="PROTEIN TWIN LOV 1"/>
    <property type="match status" value="1"/>
</dbReference>
<dbReference type="InterPro" id="IPR000014">
    <property type="entry name" value="PAS"/>
</dbReference>
<dbReference type="Gene3D" id="3.30.450.20">
    <property type="entry name" value="PAS domain"/>
    <property type="match status" value="1"/>
</dbReference>
<keyword evidence="6" id="KW-1185">Reference proteome</keyword>
<protein>
    <submittedName>
        <fullName evidence="5">PAS /PAC domain</fullName>
    </submittedName>
</protein>
<evidence type="ECO:0000313" key="6">
    <source>
        <dbReference type="Proteomes" id="UP000057938"/>
    </source>
</evidence>
<evidence type="ECO:0000256" key="1">
    <source>
        <dbReference type="ARBA" id="ARBA00022630"/>
    </source>
</evidence>
<evidence type="ECO:0000313" key="5">
    <source>
        <dbReference type="EMBL" id="ALE17499.1"/>
    </source>
</evidence>
<keyword evidence="1" id="KW-0285">Flavoprotein</keyword>
<proteinExistence type="predicted"/>
<evidence type="ECO:0000259" key="4">
    <source>
        <dbReference type="PROSITE" id="PS50112"/>
    </source>
</evidence>
<evidence type="ECO:0000256" key="3">
    <source>
        <dbReference type="ARBA" id="ARBA00022991"/>
    </source>
</evidence>
<name>A0A0M5KYY3_9SPHN</name>
<keyword evidence="3" id="KW-0157">Chromophore</keyword>
<accession>A0A0M5KYY3</accession>
<sequence>MASILQQMFDRSSVALTLADENQEDCPLIAINNRFTEVTGYPAEDVIGRNCRFLQPTGGAGPVRDDIRAFIDTPDRSEGRFLIANVTRDGTPFLNIVYLARLHGPSGERFILGSQFNVDLDQSRVFIYERSLRESLNDIRNLFSDHDWTMLGSMSAIANSAALIAQFRLDREGASE</sequence>
<dbReference type="Pfam" id="PF13426">
    <property type="entry name" value="PAS_9"/>
    <property type="match status" value="1"/>
</dbReference>
<dbReference type="AlphaFoldDB" id="A0A0M5KYY3"/>
<dbReference type="KEGG" id="aep:AMC99_02221"/>
<dbReference type="PROSITE" id="PS50112">
    <property type="entry name" value="PAS"/>
    <property type="match status" value="1"/>
</dbReference>
<organism evidence="5 6">
    <name type="scientific">Altererythrobacter epoxidivorans</name>
    <dbReference type="NCBI Taxonomy" id="361183"/>
    <lineage>
        <taxon>Bacteria</taxon>
        <taxon>Pseudomonadati</taxon>
        <taxon>Pseudomonadota</taxon>
        <taxon>Alphaproteobacteria</taxon>
        <taxon>Sphingomonadales</taxon>
        <taxon>Erythrobacteraceae</taxon>
        <taxon>Altererythrobacter</taxon>
    </lineage>
</organism>